<gene>
    <name evidence="1" type="ORF">PXEA_LOCUS24135</name>
</gene>
<evidence type="ECO:0000313" key="2">
    <source>
        <dbReference type="Proteomes" id="UP000784294"/>
    </source>
</evidence>
<dbReference type="Proteomes" id="UP000784294">
    <property type="component" value="Unassembled WGS sequence"/>
</dbReference>
<dbReference type="AlphaFoldDB" id="A0A448X8A8"/>
<name>A0A448X8A8_9PLAT</name>
<comment type="caution">
    <text evidence="1">The sequence shown here is derived from an EMBL/GenBank/DDBJ whole genome shotgun (WGS) entry which is preliminary data.</text>
</comment>
<protein>
    <submittedName>
        <fullName evidence="1">Uncharacterized protein</fullName>
    </submittedName>
</protein>
<organism evidence="1 2">
    <name type="scientific">Protopolystoma xenopodis</name>
    <dbReference type="NCBI Taxonomy" id="117903"/>
    <lineage>
        <taxon>Eukaryota</taxon>
        <taxon>Metazoa</taxon>
        <taxon>Spiralia</taxon>
        <taxon>Lophotrochozoa</taxon>
        <taxon>Platyhelminthes</taxon>
        <taxon>Monogenea</taxon>
        <taxon>Polyopisthocotylea</taxon>
        <taxon>Polystomatidea</taxon>
        <taxon>Polystomatidae</taxon>
        <taxon>Protopolystoma</taxon>
    </lineage>
</organism>
<keyword evidence="2" id="KW-1185">Reference proteome</keyword>
<evidence type="ECO:0000313" key="1">
    <source>
        <dbReference type="EMBL" id="VEL30695.1"/>
    </source>
</evidence>
<reference evidence="1" key="1">
    <citation type="submission" date="2018-11" db="EMBL/GenBank/DDBJ databases">
        <authorList>
            <consortium name="Pathogen Informatics"/>
        </authorList>
    </citation>
    <scope>NUCLEOTIDE SEQUENCE</scope>
</reference>
<sequence length="66" mass="6999">MDQHSCSCSLTSLLTLSLSPHLHPNPCLLHSAVALPAVVTLLPPFPLARQPNYSSLDASYSGDPES</sequence>
<proteinExistence type="predicted"/>
<accession>A0A448X8A8</accession>
<dbReference type="EMBL" id="CAAALY010114584">
    <property type="protein sequence ID" value="VEL30695.1"/>
    <property type="molecule type" value="Genomic_DNA"/>
</dbReference>